<dbReference type="GO" id="GO:0005524">
    <property type="term" value="F:ATP binding"/>
    <property type="evidence" value="ECO:0007669"/>
    <property type="project" value="UniProtKB-UniRule"/>
</dbReference>
<evidence type="ECO:0000259" key="9">
    <source>
        <dbReference type="PROSITE" id="PS50011"/>
    </source>
</evidence>
<dbReference type="PANTHER" id="PTHR24348">
    <property type="entry name" value="SERINE/THREONINE-PROTEIN KINASE UNC-51-RELATED"/>
    <property type="match status" value="1"/>
</dbReference>
<evidence type="ECO:0000256" key="7">
    <source>
        <dbReference type="SAM" id="Coils"/>
    </source>
</evidence>
<evidence type="ECO:0000313" key="10">
    <source>
        <dbReference type="EMBL" id="TGO02666.1"/>
    </source>
</evidence>
<feature type="transmembrane region" description="Helical" evidence="8">
    <location>
        <begin position="903"/>
        <end position="925"/>
    </location>
</feature>
<evidence type="ECO:0000313" key="11">
    <source>
        <dbReference type="Proteomes" id="UP000030428"/>
    </source>
</evidence>
<dbReference type="PANTHER" id="PTHR24348:SF22">
    <property type="entry name" value="NON-SPECIFIC SERINE_THREONINE PROTEIN KINASE"/>
    <property type="match status" value="1"/>
</dbReference>
<evidence type="ECO:0000256" key="4">
    <source>
        <dbReference type="ARBA" id="ARBA00022840"/>
    </source>
</evidence>
<dbReference type="AlphaFoldDB" id="A0A4E0RGH5"/>
<dbReference type="GO" id="GO:0000407">
    <property type="term" value="C:phagophore assembly site"/>
    <property type="evidence" value="ECO:0007669"/>
    <property type="project" value="TreeGrafter"/>
</dbReference>
<feature type="transmembrane region" description="Helical" evidence="8">
    <location>
        <begin position="1027"/>
        <end position="1046"/>
    </location>
</feature>
<dbReference type="SMART" id="SM00220">
    <property type="entry name" value="S_TKc"/>
    <property type="match status" value="1"/>
</dbReference>
<reference evidence="10 11" key="1">
    <citation type="journal article" date="2016" name="Front. Microbiol.">
        <title>Single-Cell (Meta-)Genomics of a Dimorphic Candidatus Thiomargarita nelsonii Reveals Genomic Plasticity.</title>
        <authorList>
            <person name="Flood B.E."/>
            <person name="Fliss P."/>
            <person name="Jones D.S."/>
            <person name="Dick G.J."/>
            <person name="Jain S."/>
            <person name="Kaster A.K."/>
            <person name="Winkel M."/>
            <person name="Mussmann M."/>
            <person name="Bailey J."/>
        </authorList>
    </citation>
    <scope>NUCLEOTIDE SEQUENCE [LARGE SCALE GENOMIC DNA]</scope>
    <source>
        <strain evidence="10">Hydrate Ridge</strain>
    </source>
</reference>
<keyword evidence="5" id="KW-0802">TPR repeat</keyword>
<dbReference type="PROSITE" id="PS50005">
    <property type="entry name" value="TPR"/>
    <property type="match status" value="1"/>
</dbReference>
<feature type="repeat" description="TPR" evidence="5">
    <location>
        <begin position="294"/>
        <end position="327"/>
    </location>
</feature>
<keyword evidence="8" id="KW-1133">Transmembrane helix</keyword>
<feature type="transmembrane region" description="Helical" evidence="8">
    <location>
        <begin position="1085"/>
        <end position="1106"/>
    </location>
</feature>
<dbReference type="EMBL" id="JSZA02000094">
    <property type="protein sequence ID" value="TGO02666.1"/>
    <property type="molecule type" value="Genomic_DNA"/>
</dbReference>
<feature type="domain" description="Protein kinase" evidence="9">
    <location>
        <begin position="336"/>
        <end position="588"/>
    </location>
</feature>
<dbReference type="InterPro" id="IPR011009">
    <property type="entry name" value="Kinase-like_dom_sf"/>
</dbReference>
<dbReference type="PROSITE" id="PS50011">
    <property type="entry name" value="PROTEIN_KINASE_DOM"/>
    <property type="match status" value="1"/>
</dbReference>
<dbReference type="Gene3D" id="1.25.40.10">
    <property type="entry name" value="Tetratricopeptide repeat domain"/>
    <property type="match status" value="1"/>
</dbReference>
<accession>A0A4E0RGH5</accession>
<keyword evidence="8" id="KW-0812">Transmembrane</keyword>
<dbReference type="InterPro" id="IPR000719">
    <property type="entry name" value="Prot_kinase_dom"/>
</dbReference>
<keyword evidence="11" id="KW-1185">Reference proteome</keyword>
<keyword evidence="3" id="KW-0418">Kinase</keyword>
<dbReference type="SUPFAM" id="SSF56112">
    <property type="entry name" value="Protein kinase-like (PK-like)"/>
    <property type="match status" value="1"/>
</dbReference>
<dbReference type="Gene3D" id="1.10.510.10">
    <property type="entry name" value="Transferase(Phosphotransferase) domain 1"/>
    <property type="match status" value="1"/>
</dbReference>
<keyword evidence="7" id="KW-0175">Coiled coil</keyword>
<gene>
    <name evidence="10" type="ORF">PN36_21110</name>
</gene>
<feature type="transmembrane region" description="Helical" evidence="8">
    <location>
        <begin position="937"/>
        <end position="956"/>
    </location>
</feature>
<dbReference type="InterPro" id="IPR008271">
    <property type="entry name" value="Ser/Thr_kinase_AS"/>
</dbReference>
<evidence type="ECO:0000256" key="5">
    <source>
        <dbReference type="PROSITE-ProRule" id="PRU00339"/>
    </source>
</evidence>
<keyword evidence="4 6" id="KW-0067">ATP-binding</keyword>
<feature type="coiled-coil region" evidence="7">
    <location>
        <begin position="791"/>
        <end position="818"/>
    </location>
</feature>
<dbReference type="InterPro" id="IPR011990">
    <property type="entry name" value="TPR-like_helical_dom_sf"/>
</dbReference>
<dbReference type="GO" id="GO:0016020">
    <property type="term" value="C:membrane"/>
    <property type="evidence" value="ECO:0007669"/>
    <property type="project" value="TreeGrafter"/>
</dbReference>
<feature type="transmembrane region" description="Helical" evidence="8">
    <location>
        <begin position="1052"/>
        <end position="1073"/>
    </location>
</feature>
<dbReference type="CDD" id="cd14014">
    <property type="entry name" value="STKc_PknB_like"/>
    <property type="match status" value="1"/>
</dbReference>
<comment type="caution">
    <text evidence="10">The sequence shown here is derived from an EMBL/GenBank/DDBJ whole genome shotgun (WGS) entry which is preliminary data.</text>
</comment>
<dbReference type="Pfam" id="PF00069">
    <property type="entry name" value="Pkinase"/>
    <property type="match status" value="1"/>
</dbReference>
<dbReference type="GO" id="GO:0005776">
    <property type="term" value="C:autophagosome"/>
    <property type="evidence" value="ECO:0007669"/>
    <property type="project" value="TreeGrafter"/>
</dbReference>
<evidence type="ECO:0000256" key="1">
    <source>
        <dbReference type="ARBA" id="ARBA00022679"/>
    </source>
</evidence>
<evidence type="ECO:0000256" key="8">
    <source>
        <dbReference type="SAM" id="Phobius"/>
    </source>
</evidence>
<protein>
    <recommendedName>
        <fullName evidence="9">Protein kinase domain-containing protein</fullName>
    </recommendedName>
</protein>
<feature type="binding site" evidence="6">
    <location>
        <position position="370"/>
    </location>
    <ligand>
        <name>ATP</name>
        <dbReference type="ChEBI" id="CHEBI:30616"/>
    </ligand>
</feature>
<keyword evidence="2 6" id="KW-0547">Nucleotide-binding</keyword>
<feature type="transmembrane region" description="Helical" evidence="8">
    <location>
        <begin position="999"/>
        <end position="1020"/>
    </location>
</feature>
<dbReference type="InterPro" id="IPR045269">
    <property type="entry name" value="Atg1-like"/>
</dbReference>
<feature type="transmembrane region" description="Helical" evidence="8">
    <location>
        <begin position="968"/>
        <end position="987"/>
    </location>
</feature>
<evidence type="ECO:0000256" key="6">
    <source>
        <dbReference type="PROSITE-ProRule" id="PRU10141"/>
    </source>
</evidence>
<keyword evidence="8" id="KW-0472">Membrane</keyword>
<dbReference type="PROSITE" id="PS00107">
    <property type="entry name" value="PROTEIN_KINASE_ATP"/>
    <property type="match status" value="1"/>
</dbReference>
<proteinExistence type="predicted"/>
<sequence length="1113" mass="124638">MIHITTTQLNKKMLSPQPLLQGLGTLLDNPAVAEFAKHAGKKAVSVLRAHFTFTSHEITKAYQDNFGKTLEAIRNELAGKPSLFSSKLRHDFSAQFSAQIRSGDVDSEALNPFVKQKAKLFQIDNLSDTDLASLINAQSTVALTELLLEQMQLITPLSDKLSAFLRQDDLLGQAMLFFLREQFRTDERFEKTQMALQQEAILFNQQRMFALMEKLHLSSQVKASDEFTRHDTETQHLIQKSVFNLKHLSSKTPEYTQLTLMVGSAISSTGDLAQSEALFSQVIDNTPHDDEKKAKAYFNRFQVRLRGNTFDTALVDLQAAIDLNPYDYALHDVKTYPMLELLGAGGMGCVFLCQNNDPLTAQEHQKVVVKCFWETLKGAPKPLAVAYANVHDQKRAYFVTEYFEGTIDGEQWLKKYGIDDDKIKKMDLKTGWQVALSLAQGLQVAHDKGIFHLDLKPANVLLTDSPAAVPLKIIDFGLAKIAPTLQQEALTRQNQLGLSQFGQAVMGTLHYAPPEQQGETQYGEPKAYSDVFAFGATMYRFWTGLSPRRFSERKLPNVPALRELLFDCVEENPNHRPDSAGEVLERFKSIVETQQKAREDEKAWQNARGQDTKSAYETYLKGNTLKKYAVAAKNRLKAIETEDFTPVEDDEFIVTEDSTPVNDEVEETKRWLDERAWGKACEQNTLSAYQGYLEGNTLKRHAVEAKKRIKALEMAAAKKADEIAWKNAYQQNTESAYQAYLQGNTLKKHASNAQQILEECRDETAWQKACQEDTEAAYQAYLDGETVKKYAQKARQQIKAKQQQIKAKQQQIKAIKKREADEKAWQKARQQDTDVAYQAYLEGKTLKKYAQEAKKQRRRFLSLSLFNPLDHLRLLWWTLVMPQQLIAHREICGDKEQKRVGKWLVSTLIWLPLLMPILGLGLGLLPHSSKALSVDTYLLLSAGVFVCWLLIGWLGNIYIDENDWDRDVILVGILVVTVGVAVGVNIGVELGVAGSLACYVAWCVALLVAGSLVCGVVCCVELGVAGVIMLVGVMVAVVVGITGVVLGVMAGFLAGMVAFGVMFVVEVGMTFVVEKSLNTGTPSWIARLAFLLLIAAHLFLILYSFLGGWRLFA</sequence>
<dbReference type="GO" id="GO:0005829">
    <property type="term" value="C:cytosol"/>
    <property type="evidence" value="ECO:0007669"/>
    <property type="project" value="TreeGrafter"/>
</dbReference>
<dbReference type="SUPFAM" id="SSF48452">
    <property type="entry name" value="TPR-like"/>
    <property type="match status" value="1"/>
</dbReference>
<dbReference type="InterPro" id="IPR017441">
    <property type="entry name" value="Protein_kinase_ATP_BS"/>
</dbReference>
<evidence type="ECO:0000256" key="3">
    <source>
        <dbReference type="ARBA" id="ARBA00022777"/>
    </source>
</evidence>
<dbReference type="InterPro" id="IPR019734">
    <property type="entry name" value="TPR_rpt"/>
</dbReference>
<dbReference type="GO" id="GO:0004674">
    <property type="term" value="F:protein serine/threonine kinase activity"/>
    <property type="evidence" value="ECO:0007669"/>
    <property type="project" value="InterPro"/>
</dbReference>
<dbReference type="PROSITE" id="PS00108">
    <property type="entry name" value="PROTEIN_KINASE_ST"/>
    <property type="match status" value="1"/>
</dbReference>
<dbReference type="Proteomes" id="UP000030428">
    <property type="component" value="Unassembled WGS sequence"/>
</dbReference>
<organism evidence="10 11">
    <name type="scientific">Candidatus Thiomargarita nelsonii</name>
    <dbReference type="NCBI Taxonomy" id="1003181"/>
    <lineage>
        <taxon>Bacteria</taxon>
        <taxon>Pseudomonadati</taxon>
        <taxon>Pseudomonadota</taxon>
        <taxon>Gammaproteobacteria</taxon>
        <taxon>Thiotrichales</taxon>
        <taxon>Thiotrichaceae</taxon>
        <taxon>Thiomargarita</taxon>
    </lineage>
</organism>
<evidence type="ECO:0000256" key="2">
    <source>
        <dbReference type="ARBA" id="ARBA00022741"/>
    </source>
</evidence>
<name>A0A4E0RGH5_9GAMM</name>
<keyword evidence="1" id="KW-0808">Transferase</keyword>